<evidence type="ECO:0000313" key="2">
    <source>
        <dbReference type="EMBL" id="MDT0339338.1"/>
    </source>
</evidence>
<sequence length="96" mass="10553">MKSFLAAEWAAIRTWWSVWIGVISAVAVTAVPILADRWPDVAPGFVALFPKHGEQVAPVIGLLLTIAARLVSQRAILDQVRKIFNKKEQSDGKSET</sequence>
<feature type="transmembrane region" description="Helical" evidence="1">
    <location>
        <begin position="55"/>
        <end position="72"/>
    </location>
</feature>
<evidence type="ECO:0000256" key="1">
    <source>
        <dbReference type="SAM" id="Phobius"/>
    </source>
</evidence>
<dbReference type="AlphaFoldDB" id="A0AAE4K7V0"/>
<organism evidence="2">
    <name type="scientific">Herbaspirillum huttiense subsp. nephrolepidis</name>
    <dbReference type="NCBI Taxonomy" id="3075126"/>
    <lineage>
        <taxon>Bacteria</taxon>
        <taxon>Pseudomonadati</taxon>
        <taxon>Pseudomonadota</taxon>
        <taxon>Betaproteobacteria</taxon>
        <taxon>Burkholderiales</taxon>
        <taxon>Oxalobacteraceae</taxon>
        <taxon>Herbaspirillum</taxon>
    </lineage>
</organism>
<accession>A0AAE4K7V0</accession>
<proteinExistence type="predicted"/>
<gene>
    <name evidence="2" type="ORF">RJN63_21060</name>
</gene>
<evidence type="ECO:0008006" key="3">
    <source>
        <dbReference type="Google" id="ProtNLM"/>
    </source>
</evidence>
<keyword evidence="1" id="KW-0472">Membrane</keyword>
<dbReference type="RefSeq" id="WP_310835949.1">
    <property type="nucleotide sequence ID" value="NZ_JAVLSM010000002.1"/>
</dbReference>
<keyword evidence="1" id="KW-1133">Transmembrane helix</keyword>
<keyword evidence="1" id="KW-0812">Transmembrane</keyword>
<dbReference type="EMBL" id="JAVRAA010000012">
    <property type="protein sequence ID" value="MDT0339338.1"/>
    <property type="molecule type" value="Genomic_DNA"/>
</dbReference>
<name>A0AAE4K7V0_9BURK</name>
<comment type="caution">
    <text evidence="2">The sequence shown here is derived from an EMBL/GenBank/DDBJ whole genome shotgun (WGS) entry which is preliminary data.</text>
</comment>
<reference evidence="2" key="1">
    <citation type="submission" date="2023-02" db="EMBL/GenBank/DDBJ databases">
        <title>Description of Herbaspirillum huttiense subsp. nephrolepsisexaltata and Herbaspirillum huttiense subsp. lycopersicon.</title>
        <authorList>
            <person name="Poudel M."/>
            <person name="Sharma A."/>
            <person name="Goss E."/>
            <person name="Tapia J.H."/>
            <person name="Harmon C.M."/>
            <person name="Jones J.B."/>
        </authorList>
    </citation>
    <scope>NUCLEOTIDE SEQUENCE</scope>
    <source>
        <strain evidence="2">NC40101</strain>
    </source>
</reference>
<feature type="transmembrane region" description="Helical" evidence="1">
    <location>
        <begin position="12"/>
        <end position="35"/>
    </location>
</feature>
<protein>
    <recommendedName>
        <fullName evidence="3">Holin</fullName>
    </recommendedName>
</protein>